<name>A0A0N8HAD2_9BACT</name>
<comment type="caution">
    <text evidence="1">The sequence shown here is derived from an EMBL/GenBank/DDBJ whole genome shotgun (WGS) entry which is preliminary data.</text>
</comment>
<dbReference type="Proteomes" id="UP000050454">
    <property type="component" value="Unassembled WGS sequence"/>
</dbReference>
<dbReference type="STRING" id="1605367.AFM12_04520"/>
<proteinExistence type="predicted"/>
<accession>A0A0N8HAD2</accession>
<protein>
    <submittedName>
        <fullName evidence="1">Uncharacterized protein</fullName>
    </submittedName>
</protein>
<evidence type="ECO:0000313" key="1">
    <source>
        <dbReference type="EMBL" id="KPM49844.1"/>
    </source>
</evidence>
<evidence type="ECO:0000313" key="2">
    <source>
        <dbReference type="Proteomes" id="UP000050454"/>
    </source>
</evidence>
<gene>
    <name evidence="1" type="ORF">AFM12_04520</name>
</gene>
<reference evidence="1 2" key="1">
    <citation type="submission" date="2015-07" db="EMBL/GenBank/DDBJ databases">
        <title>The draft genome sequence of Leadbetterella sp. JN14-9.</title>
        <authorList>
            <person name="Liu Y."/>
            <person name="Du J."/>
            <person name="Shao Z."/>
        </authorList>
    </citation>
    <scope>NUCLEOTIDE SEQUENCE [LARGE SCALE GENOMIC DNA]</scope>
    <source>
        <strain evidence="1 2">JN14-9</strain>
    </source>
</reference>
<keyword evidence="2" id="KW-1185">Reference proteome</keyword>
<dbReference type="AlphaFoldDB" id="A0A0N8HAD2"/>
<dbReference type="EMBL" id="LGTQ01000005">
    <property type="protein sequence ID" value="KPM49844.1"/>
    <property type="molecule type" value="Genomic_DNA"/>
</dbReference>
<organism evidence="1 2">
    <name type="scientific">Jiulongibacter sediminis</name>
    <dbReference type="NCBI Taxonomy" id="1605367"/>
    <lineage>
        <taxon>Bacteria</taxon>
        <taxon>Pseudomonadati</taxon>
        <taxon>Bacteroidota</taxon>
        <taxon>Cytophagia</taxon>
        <taxon>Cytophagales</taxon>
        <taxon>Leadbetterellaceae</taxon>
        <taxon>Jiulongibacter</taxon>
    </lineage>
</organism>
<sequence>MYSGAVFHLPFSLSKRLADYKTVDFILGSDLQYNNKKSGQRQSIFNFIVLTIKKFLFQNFGLE</sequence>